<comment type="similarity">
    <text evidence="1 5">Belongs to the glycosyl hydrolase 5 (cellulase A) family.</text>
</comment>
<evidence type="ECO:0000256" key="4">
    <source>
        <dbReference type="PROSITE-ProRule" id="PRU00259"/>
    </source>
</evidence>
<dbReference type="InterPro" id="IPR000225">
    <property type="entry name" value="Armadillo"/>
</dbReference>
<dbReference type="PANTHER" id="PTHR31297">
    <property type="entry name" value="GLUCAN ENDO-1,6-BETA-GLUCOSIDASE B"/>
    <property type="match status" value="1"/>
</dbReference>
<evidence type="ECO:0000256" key="5">
    <source>
        <dbReference type="RuleBase" id="RU361153"/>
    </source>
</evidence>
<dbReference type="Gene3D" id="3.20.20.80">
    <property type="entry name" value="Glycosidases"/>
    <property type="match status" value="1"/>
</dbReference>
<dbReference type="InterPro" id="IPR016024">
    <property type="entry name" value="ARM-type_fold"/>
</dbReference>
<keyword evidence="2 5" id="KW-0378">Hydrolase</keyword>
<name>A0A067SPZ6_GALM3</name>
<dbReference type="HOGENOM" id="CLU_826527_0_0_1"/>
<evidence type="ECO:0000313" key="9">
    <source>
        <dbReference type="Proteomes" id="UP000027222"/>
    </source>
</evidence>
<dbReference type="Pfam" id="PF00150">
    <property type="entry name" value="Cellulase"/>
    <property type="match status" value="1"/>
</dbReference>
<dbReference type="PANTHER" id="PTHR31297:SF13">
    <property type="entry name" value="PUTATIVE-RELATED"/>
    <property type="match status" value="1"/>
</dbReference>
<accession>A0A067SPZ6</accession>
<evidence type="ECO:0000256" key="3">
    <source>
        <dbReference type="ARBA" id="ARBA00023295"/>
    </source>
</evidence>
<feature type="compositionally biased region" description="Basic and acidic residues" evidence="6">
    <location>
        <begin position="17"/>
        <end position="32"/>
    </location>
</feature>
<organism evidence="8 9">
    <name type="scientific">Galerina marginata (strain CBS 339.88)</name>
    <dbReference type="NCBI Taxonomy" id="685588"/>
    <lineage>
        <taxon>Eukaryota</taxon>
        <taxon>Fungi</taxon>
        <taxon>Dikarya</taxon>
        <taxon>Basidiomycota</taxon>
        <taxon>Agaricomycotina</taxon>
        <taxon>Agaricomycetes</taxon>
        <taxon>Agaricomycetidae</taxon>
        <taxon>Agaricales</taxon>
        <taxon>Agaricineae</taxon>
        <taxon>Strophariaceae</taxon>
        <taxon>Galerina</taxon>
    </lineage>
</organism>
<dbReference type="SUPFAM" id="SSF51445">
    <property type="entry name" value="(Trans)glycosidases"/>
    <property type="match status" value="1"/>
</dbReference>
<dbReference type="SUPFAM" id="SSF48371">
    <property type="entry name" value="ARM repeat"/>
    <property type="match status" value="1"/>
</dbReference>
<dbReference type="PROSITE" id="PS50176">
    <property type="entry name" value="ARM_REPEAT"/>
    <property type="match status" value="1"/>
</dbReference>
<dbReference type="InterPro" id="IPR017853">
    <property type="entry name" value="GH"/>
</dbReference>
<evidence type="ECO:0000313" key="8">
    <source>
        <dbReference type="EMBL" id="KDR73000.1"/>
    </source>
</evidence>
<dbReference type="GO" id="GO:0009986">
    <property type="term" value="C:cell surface"/>
    <property type="evidence" value="ECO:0007669"/>
    <property type="project" value="TreeGrafter"/>
</dbReference>
<feature type="domain" description="Glycoside hydrolase family 5" evidence="7">
    <location>
        <begin position="134"/>
        <end position="336"/>
    </location>
</feature>
<keyword evidence="3 5" id="KW-0326">Glycosidase</keyword>
<dbReference type="InterPro" id="IPR001547">
    <property type="entry name" value="Glyco_hydro_5"/>
</dbReference>
<evidence type="ECO:0000256" key="2">
    <source>
        <dbReference type="ARBA" id="ARBA00022801"/>
    </source>
</evidence>
<proteinExistence type="inferred from homology"/>
<keyword evidence="9" id="KW-1185">Reference proteome</keyword>
<sequence>MAHSPVLGLSAVKSQYRRNDSRQAGRADDSELKQAAEFRDPVGSGIPQIIALLSDSNPLVLLRMSMIIALLNDKDKEARHPGSRALRTSRSAEYFEPIRDAMPQIVELLNSSDKRTRSAGASLVAMVNLSKQAKHGIYTILDLYTAPGGQKTDWHSDRGGHIANFWNPKSSKTASFGSGELARHYDHQKHIAGYNALNEPTDAQHIRIIPFYDAVHTALRTFDPDHAIFFDGNTLASDFSHFCDAHKRWNNNVYSIRDYSSFGFPGAKAQEYVGSEEQKRRLRQSYEKKREWMDERGSCHEGDAMDSAIIKTRCRVLKDQLDIYKKDRLRWSIWLYKDMGFQGMIHPSPSTPYMTHFSTFLANKHRLSINA</sequence>
<evidence type="ECO:0000256" key="1">
    <source>
        <dbReference type="ARBA" id="ARBA00005641"/>
    </source>
</evidence>
<dbReference type="AlphaFoldDB" id="A0A067SPZ6"/>
<dbReference type="STRING" id="685588.A0A067SPZ6"/>
<feature type="repeat" description="ARM" evidence="4">
    <location>
        <begin position="100"/>
        <end position="130"/>
    </location>
</feature>
<protein>
    <recommendedName>
        <fullName evidence="7">Glycoside hydrolase family 5 domain-containing protein</fullName>
    </recommendedName>
</protein>
<dbReference type="OrthoDB" id="1887033at2759"/>
<dbReference type="GO" id="GO:0009251">
    <property type="term" value="P:glucan catabolic process"/>
    <property type="evidence" value="ECO:0007669"/>
    <property type="project" value="TreeGrafter"/>
</dbReference>
<reference evidence="9" key="1">
    <citation type="journal article" date="2014" name="Proc. Natl. Acad. Sci. U.S.A.">
        <title>Extensive sampling of basidiomycete genomes demonstrates inadequacy of the white-rot/brown-rot paradigm for wood decay fungi.</title>
        <authorList>
            <person name="Riley R."/>
            <person name="Salamov A.A."/>
            <person name="Brown D.W."/>
            <person name="Nagy L.G."/>
            <person name="Floudas D."/>
            <person name="Held B.W."/>
            <person name="Levasseur A."/>
            <person name="Lombard V."/>
            <person name="Morin E."/>
            <person name="Otillar R."/>
            <person name="Lindquist E.A."/>
            <person name="Sun H."/>
            <person name="LaButti K.M."/>
            <person name="Schmutz J."/>
            <person name="Jabbour D."/>
            <person name="Luo H."/>
            <person name="Baker S.E."/>
            <person name="Pisabarro A.G."/>
            <person name="Walton J.D."/>
            <person name="Blanchette R.A."/>
            <person name="Henrissat B."/>
            <person name="Martin F."/>
            <person name="Cullen D."/>
            <person name="Hibbett D.S."/>
            <person name="Grigoriev I.V."/>
        </authorList>
    </citation>
    <scope>NUCLEOTIDE SEQUENCE [LARGE SCALE GENOMIC DNA]</scope>
    <source>
        <strain evidence="9">CBS 339.88</strain>
    </source>
</reference>
<evidence type="ECO:0000256" key="6">
    <source>
        <dbReference type="SAM" id="MobiDB-lite"/>
    </source>
</evidence>
<gene>
    <name evidence="8" type="ORF">GALMADRAFT_142697</name>
</gene>
<dbReference type="EMBL" id="KL142387">
    <property type="protein sequence ID" value="KDR73000.1"/>
    <property type="molecule type" value="Genomic_DNA"/>
</dbReference>
<evidence type="ECO:0000259" key="7">
    <source>
        <dbReference type="Pfam" id="PF00150"/>
    </source>
</evidence>
<dbReference type="Proteomes" id="UP000027222">
    <property type="component" value="Unassembled WGS sequence"/>
</dbReference>
<feature type="region of interest" description="Disordered" evidence="6">
    <location>
        <begin position="1"/>
        <end position="32"/>
    </location>
</feature>
<dbReference type="GO" id="GO:0008422">
    <property type="term" value="F:beta-glucosidase activity"/>
    <property type="evidence" value="ECO:0007669"/>
    <property type="project" value="TreeGrafter"/>
</dbReference>
<dbReference type="GO" id="GO:0005576">
    <property type="term" value="C:extracellular region"/>
    <property type="evidence" value="ECO:0007669"/>
    <property type="project" value="TreeGrafter"/>
</dbReference>
<dbReference type="InterPro" id="IPR050386">
    <property type="entry name" value="Glycosyl_hydrolase_5"/>
</dbReference>